<evidence type="ECO:0000256" key="16">
    <source>
        <dbReference type="ARBA" id="ARBA00047899"/>
    </source>
</evidence>
<keyword evidence="22" id="KW-1185">Reference proteome</keyword>
<dbReference type="Proteomes" id="UP000289340">
    <property type="component" value="Chromosome 19"/>
</dbReference>
<comment type="catalytic activity">
    <reaction evidence="16">
        <text>L-threonyl-[protein] + ATP = O-phospho-L-threonyl-[protein] + ADP + H(+)</text>
        <dbReference type="Rhea" id="RHEA:46608"/>
        <dbReference type="Rhea" id="RHEA-COMP:11060"/>
        <dbReference type="Rhea" id="RHEA-COMP:11605"/>
        <dbReference type="ChEBI" id="CHEBI:15378"/>
        <dbReference type="ChEBI" id="CHEBI:30013"/>
        <dbReference type="ChEBI" id="CHEBI:30616"/>
        <dbReference type="ChEBI" id="CHEBI:61977"/>
        <dbReference type="ChEBI" id="CHEBI:456216"/>
        <dbReference type="EC" id="2.7.11.1"/>
    </reaction>
</comment>
<dbReference type="SUPFAM" id="SSF56112">
    <property type="entry name" value="Protein kinase-like (PK-like)"/>
    <property type="match status" value="1"/>
</dbReference>
<dbReference type="GO" id="GO:0030246">
    <property type="term" value="F:carbohydrate binding"/>
    <property type="evidence" value="ECO:0007669"/>
    <property type="project" value="UniProtKB-KW"/>
</dbReference>
<evidence type="ECO:0000256" key="3">
    <source>
        <dbReference type="ARBA" id="ARBA00022527"/>
    </source>
</evidence>
<organism evidence="21 22">
    <name type="scientific">Glycine soja</name>
    <name type="common">Wild soybean</name>
    <dbReference type="NCBI Taxonomy" id="3848"/>
    <lineage>
        <taxon>Eukaryota</taxon>
        <taxon>Viridiplantae</taxon>
        <taxon>Streptophyta</taxon>
        <taxon>Embryophyta</taxon>
        <taxon>Tracheophyta</taxon>
        <taxon>Spermatophyta</taxon>
        <taxon>Magnoliopsida</taxon>
        <taxon>eudicotyledons</taxon>
        <taxon>Gunneridae</taxon>
        <taxon>Pentapetalae</taxon>
        <taxon>rosids</taxon>
        <taxon>fabids</taxon>
        <taxon>Fabales</taxon>
        <taxon>Fabaceae</taxon>
        <taxon>Papilionoideae</taxon>
        <taxon>50 kb inversion clade</taxon>
        <taxon>NPAAA clade</taxon>
        <taxon>indigoferoid/millettioid clade</taxon>
        <taxon>Phaseoleae</taxon>
        <taxon>Glycine</taxon>
        <taxon>Glycine subgen. Soja</taxon>
    </lineage>
</organism>
<evidence type="ECO:0000256" key="18">
    <source>
        <dbReference type="PROSITE-ProRule" id="PRU10141"/>
    </source>
</evidence>
<dbReference type="SMART" id="SM00220">
    <property type="entry name" value="S_TKc"/>
    <property type="match status" value="1"/>
</dbReference>
<keyword evidence="11 19" id="KW-1133">Transmembrane helix</keyword>
<dbReference type="InterPro" id="IPR008271">
    <property type="entry name" value="Ser/Thr_kinase_AS"/>
</dbReference>
<keyword evidence="14 21" id="KW-0675">Receptor</keyword>
<evidence type="ECO:0000256" key="13">
    <source>
        <dbReference type="ARBA" id="ARBA00023157"/>
    </source>
</evidence>
<dbReference type="GO" id="GO:0004674">
    <property type="term" value="F:protein serine/threonine kinase activity"/>
    <property type="evidence" value="ECO:0007669"/>
    <property type="project" value="UniProtKB-KW"/>
</dbReference>
<dbReference type="InterPro" id="IPR011009">
    <property type="entry name" value="Kinase-like_dom_sf"/>
</dbReference>
<sequence length="846" mass="94985">MEHVQVVKGKEKQQGEPAQIDWIRDRLAFKDNIRAGREVGDQLIIEWSVATASSLEYSTMSDYDDQRVMIFSNHMTFLTRQSYAKDEVNGSRQWVPQWAAVPNPSNIAGVCGNEVCNLDRSKTKELLKLTDCDCVASVYGLNEERSFCWVLRSFSFGGFQDTSSTLFLKPWKALLAHDVMGSAKEKAAIIPIVLSMVVLIVLLSLLLYFSVHRKRTLKREMESSFILSGAPMSFTYRNLQIRTSNFSQLLGTGGFGSVYKGSLGDGTLVAVKKLDRVLPHGKEEFITEVNTIGSMHHMNLVRLCGYCSEGSHRLLVYEFMKNGSLDKWIFPSYQGQDRLLDWKTRLNIAIATAQGIAYFHEQCRDRIIHCDIKPENILVDENFCPKVSDFGLAKLMGREHSHVVTMVRGTKGPLGPSRRFLQKAVASGGSNLARLGELGGKMRGTNQNGKRFYQVKVKGLDVTSLKELGRLMGPLQRQAFRKVYGKILDLAATEVFTEAVVSLAQYYDQPLRCFTFGDFQMVPTIEEFEEILGSPLGGRKPYLFSGFLPSLSKIAAVVGDSAKELDRTKQTRNGVVGLPRKYLEGKARDMASQEKWGPFADILALLIFGVVLFPNVDGLVDLAAIAFLAYHHSKESPVVAILADLFDTFDRRCEKNSARIVCCLPALCVWLISHLFRQDTRHPCTLQSYRSCAEKGRVDWDQHLAGIGGSMINWFPRWKEGKEGVLFSCGDYPNVPLIGTRGCINYNPALAIRQLGYPMRGAPTEESLSPFLVRDLGAQGLKVIQRIHKAWRNPLKKDKELRGIRNGVIGGYHGWLRIHARGLDWLSKLKVIDEENFEAPEEDEEV</sequence>
<dbReference type="PROSITE" id="PS50011">
    <property type="entry name" value="PROTEIN_KINASE_DOM"/>
    <property type="match status" value="1"/>
</dbReference>
<evidence type="ECO:0000256" key="14">
    <source>
        <dbReference type="ARBA" id="ARBA00023170"/>
    </source>
</evidence>
<feature type="domain" description="Protein kinase" evidence="20">
    <location>
        <begin position="244"/>
        <end position="543"/>
    </location>
</feature>
<evidence type="ECO:0000259" key="20">
    <source>
        <dbReference type="PROSITE" id="PS50011"/>
    </source>
</evidence>
<dbReference type="PANTHER" id="PTHR47974">
    <property type="entry name" value="OS07G0415500 PROTEIN"/>
    <property type="match status" value="1"/>
</dbReference>
<keyword evidence="4" id="KW-0245">EGF-like domain</keyword>
<evidence type="ECO:0000256" key="15">
    <source>
        <dbReference type="ARBA" id="ARBA00023180"/>
    </source>
</evidence>
<name>A0A445FD07_GLYSO</name>
<keyword evidence="21" id="KW-0430">Lectin</keyword>
<keyword evidence="10 18" id="KW-0067">ATP-binding</keyword>
<evidence type="ECO:0000256" key="12">
    <source>
        <dbReference type="ARBA" id="ARBA00023136"/>
    </source>
</evidence>
<evidence type="ECO:0000256" key="10">
    <source>
        <dbReference type="ARBA" id="ARBA00022840"/>
    </source>
</evidence>
<evidence type="ECO:0000313" key="22">
    <source>
        <dbReference type="Proteomes" id="UP000289340"/>
    </source>
</evidence>
<dbReference type="Pfam" id="PF00069">
    <property type="entry name" value="Pkinase"/>
    <property type="match status" value="1"/>
</dbReference>
<dbReference type="InterPro" id="IPR000719">
    <property type="entry name" value="Prot_kinase_dom"/>
</dbReference>
<evidence type="ECO:0000256" key="8">
    <source>
        <dbReference type="ARBA" id="ARBA00022741"/>
    </source>
</evidence>
<dbReference type="Gene3D" id="3.30.200.20">
    <property type="entry name" value="Phosphorylase Kinase, domain 1"/>
    <property type="match status" value="1"/>
</dbReference>
<feature type="binding site" evidence="18">
    <location>
        <position position="273"/>
    </location>
    <ligand>
        <name>ATP</name>
        <dbReference type="ChEBI" id="CHEBI:30616"/>
    </ligand>
</feature>
<keyword evidence="8 18" id="KW-0547">Nucleotide-binding</keyword>
<evidence type="ECO:0000256" key="17">
    <source>
        <dbReference type="ARBA" id="ARBA00048679"/>
    </source>
</evidence>
<gene>
    <name evidence="21" type="ORF">D0Y65_050694</name>
</gene>
<dbReference type="PANTHER" id="PTHR47974:SF29">
    <property type="entry name" value="RECEPTOR-LIKE SERINE_THREONINE-PROTEIN KINASE"/>
    <property type="match status" value="1"/>
</dbReference>
<keyword evidence="3" id="KW-0723">Serine/threonine-protein kinase</keyword>
<dbReference type="EMBL" id="QZWG01000019">
    <property type="protein sequence ID" value="RZB46741.1"/>
    <property type="molecule type" value="Genomic_DNA"/>
</dbReference>
<evidence type="ECO:0000256" key="4">
    <source>
        <dbReference type="ARBA" id="ARBA00022536"/>
    </source>
</evidence>
<dbReference type="FunFam" id="3.30.200.20:FF:000059">
    <property type="entry name" value="S-receptor-like serine/threonine-protein kinase"/>
    <property type="match status" value="1"/>
</dbReference>
<evidence type="ECO:0000256" key="7">
    <source>
        <dbReference type="ARBA" id="ARBA00022729"/>
    </source>
</evidence>
<dbReference type="GO" id="GO:0016020">
    <property type="term" value="C:membrane"/>
    <property type="evidence" value="ECO:0007669"/>
    <property type="project" value="UniProtKB-SubCell"/>
</dbReference>
<dbReference type="Pfam" id="PF24924">
    <property type="entry name" value="DUF7745"/>
    <property type="match status" value="1"/>
</dbReference>
<dbReference type="AlphaFoldDB" id="A0A445FD07"/>
<evidence type="ECO:0000256" key="19">
    <source>
        <dbReference type="SAM" id="Phobius"/>
    </source>
</evidence>
<accession>A0A445FD07</accession>
<dbReference type="PROSITE" id="PS00107">
    <property type="entry name" value="PROTEIN_KINASE_ATP"/>
    <property type="match status" value="1"/>
</dbReference>
<keyword evidence="5" id="KW-0808">Transferase</keyword>
<keyword evidence="12 19" id="KW-0472">Membrane</keyword>
<protein>
    <recommendedName>
        <fullName evidence="2">non-specific serine/threonine protein kinase</fullName>
        <ecNumber evidence="2">2.7.11.1</ecNumber>
    </recommendedName>
</protein>
<evidence type="ECO:0000256" key="6">
    <source>
        <dbReference type="ARBA" id="ARBA00022692"/>
    </source>
</evidence>
<dbReference type="InterPro" id="IPR056647">
    <property type="entry name" value="DUF7745"/>
</dbReference>
<proteinExistence type="predicted"/>
<keyword evidence="13" id="KW-1015">Disulfide bond</keyword>
<evidence type="ECO:0000256" key="2">
    <source>
        <dbReference type="ARBA" id="ARBA00012513"/>
    </source>
</evidence>
<evidence type="ECO:0000256" key="1">
    <source>
        <dbReference type="ARBA" id="ARBA00004479"/>
    </source>
</evidence>
<dbReference type="GO" id="GO:0005524">
    <property type="term" value="F:ATP binding"/>
    <property type="evidence" value="ECO:0007669"/>
    <property type="project" value="UniProtKB-UniRule"/>
</dbReference>
<keyword evidence="7" id="KW-0732">Signal</keyword>
<dbReference type="FunFam" id="1.10.510.10:FF:001424">
    <property type="entry name" value="Protein kinase superfamily protein"/>
    <property type="match status" value="1"/>
</dbReference>
<evidence type="ECO:0000256" key="11">
    <source>
        <dbReference type="ARBA" id="ARBA00022989"/>
    </source>
</evidence>
<reference evidence="21 22" key="1">
    <citation type="submission" date="2018-09" db="EMBL/GenBank/DDBJ databases">
        <title>A high-quality reference genome of wild soybean provides a powerful tool to mine soybean genomes.</title>
        <authorList>
            <person name="Xie M."/>
            <person name="Chung C.Y.L."/>
            <person name="Li M.-W."/>
            <person name="Wong F.-L."/>
            <person name="Chan T.-F."/>
            <person name="Lam H.-M."/>
        </authorList>
    </citation>
    <scope>NUCLEOTIDE SEQUENCE [LARGE SCALE GENOMIC DNA]</scope>
    <source>
        <strain evidence="22">cv. W05</strain>
        <tissue evidence="21">Hypocotyl of etiolated seedlings</tissue>
    </source>
</reference>
<dbReference type="Gene3D" id="1.10.510.10">
    <property type="entry name" value="Transferase(Phosphotransferase) domain 1"/>
    <property type="match status" value="1"/>
</dbReference>
<comment type="catalytic activity">
    <reaction evidence="17">
        <text>L-seryl-[protein] + ATP = O-phospho-L-seryl-[protein] + ADP + H(+)</text>
        <dbReference type="Rhea" id="RHEA:17989"/>
        <dbReference type="Rhea" id="RHEA-COMP:9863"/>
        <dbReference type="Rhea" id="RHEA-COMP:11604"/>
        <dbReference type="ChEBI" id="CHEBI:15378"/>
        <dbReference type="ChEBI" id="CHEBI:29999"/>
        <dbReference type="ChEBI" id="CHEBI:30616"/>
        <dbReference type="ChEBI" id="CHEBI:83421"/>
        <dbReference type="ChEBI" id="CHEBI:456216"/>
        <dbReference type="EC" id="2.7.11.1"/>
    </reaction>
</comment>
<feature type="transmembrane region" description="Helical" evidence="19">
    <location>
        <begin position="188"/>
        <end position="211"/>
    </location>
</feature>
<dbReference type="EC" id="2.7.11.1" evidence="2"/>
<comment type="caution">
    <text evidence="21">The sequence shown here is derived from an EMBL/GenBank/DDBJ whole genome shotgun (WGS) entry which is preliminary data.</text>
</comment>
<evidence type="ECO:0000256" key="5">
    <source>
        <dbReference type="ARBA" id="ARBA00022679"/>
    </source>
</evidence>
<dbReference type="PROSITE" id="PS00108">
    <property type="entry name" value="PROTEIN_KINASE_ST"/>
    <property type="match status" value="1"/>
</dbReference>
<keyword evidence="9 21" id="KW-0418">Kinase</keyword>
<dbReference type="InterPro" id="IPR017441">
    <property type="entry name" value="Protein_kinase_ATP_BS"/>
</dbReference>
<keyword evidence="6 19" id="KW-0812">Transmembrane</keyword>
<evidence type="ECO:0000256" key="9">
    <source>
        <dbReference type="ARBA" id="ARBA00022777"/>
    </source>
</evidence>
<evidence type="ECO:0000313" key="21">
    <source>
        <dbReference type="EMBL" id="RZB46741.1"/>
    </source>
</evidence>
<comment type="subcellular location">
    <subcellularLocation>
        <location evidence="1">Membrane</location>
        <topology evidence="1">Single-pass type I membrane protein</topology>
    </subcellularLocation>
</comment>
<keyword evidence="15" id="KW-0325">Glycoprotein</keyword>